<evidence type="ECO:0000256" key="2">
    <source>
        <dbReference type="SAM" id="Phobius"/>
    </source>
</evidence>
<keyword evidence="2" id="KW-1133">Transmembrane helix</keyword>
<gene>
    <name evidence="3" type="ORF">HY912_16230</name>
</gene>
<evidence type="ECO:0000313" key="3">
    <source>
        <dbReference type="EMBL" id="MBI5251038.1"/>
    </source>
</evidence>
<comment type="caution">
    <text evidence="3">The sequence shown here is derived from an EMBL/GenBank/DDBJ whole genome shotgun (WGS) entry which is preliminary data.</text>
</comment>
<dbReference type="AlphaFoldDB" id="A0A9D6Z1G0"/>
<reference evidence="3" key="1">
    <citation type="submission" date="2020-07" db="EMBL/GenBank/DDBJ databases">
        <title>Huge and variable diversity of episymbiotic CPR bacteria and DPANN archaea in groundwater ecosystems.</title>
        <authorList>
            <person name="He C.Y."/>
            <person name="Keren R."/>
            <person name="Whittaker M."/>
            <person name="Farag I.F."/>
            <person name="Doudna J."/>
            <person name="Cate J.H.D."/>
            <person name="Banfield J.F."/>
        </authorList>
    </citation>
    <scope>NUCLEOTIDE SEQUENCE</scope>
    <source>
        <strain evidence="3">NC_groundwater_1664_Pr3_B-0.1um_52_9</strain>
    </source>
</reference>
<feature type="transmembrane region" description="Helical" evidence="2">
    <location>
        <begin position="231"/>
        <end position="252"/>
    </location>
</feature>
<feature type="transmembrane region" description="Helical" evidence="2">
    <location>
        <begin position="34"/>
        <end position="55"/>
    </location>
</feature>
<accession>A0A9D6Z1G0</accession>
<feature type="transmembrane region" description="Helical" evidence="2">
    <location>
        <begin position="134"/>
        <end position="155"/>
    </location>
</feature>
<proteinExistence type="predicted"/>
<feature type="transmembrane region" description="Helical" evidence="2">
    <location>
        <begin position="366"/>
        <end position="384"/>
    </location>
</feature>
<feature type="transmembrane region" description="Helical" evidence="2">
    <location>
        <begin position="187"/>
        <end position="211"/>
    </location>
</feature>
<dbReference type="Proteomes" id="UP000807825">
    <property type="component" value="Unassembled WGS sequence"/>
</dbReference>
<feature type="transmembrane region" description="Helical" evidence="2">
    <location>
        <begin position="332"/>
        <end position="354"/>
    </location>
</feature>
<feature type="region of interest" description="Disordered" evidence="1">
    <location>
        <begin position="1"/>
        <end position="24"/>
    </location>
</feature>
<feature type="transmembrane region" description="Helical" evidence="2">
    <location>
        <begin position="103"/>
        <end position="122"/>
    </location>
</feature>
<sequence>MSKLPIAETKTKPPPTAESPPCTGMSADEKTLPLTAAGLVILCVSLALLIGNIGFQGDDWWQFSWPFWHAFPSSVWEYAKASRRPVEGLYTVVAFEFFGLNRVFYTLSALSLLAGACLLMGSCLKKAFPGRDSLVVLSVAFAFLMPPASNLIYMFHTDNSRLSILFFWVSVLLFQRWADGSKSWTGLLLPLAVYLLAAFTYENTTFLIFAIPLMVWPIHARCRGKVSDLTFLSRILVGITSGFAMFVLTRFAVFSGGAVGHRSLIPPANLIWSYLSNLAWYCLAPFHELCSDKMAWLWGLSAALIIAALLFRAAKNELQAQENSNAPEQSSLYIAVLGLVLLVLGVLPYLMAGYDSPPGLTSQSRIFSSGFFGLAIMLAVLFSSSTNKFVLYGKKAAAVVMIAFMAFFLAGLRNNWLEAARERDKIHASLLQSVPKVAPGTSLVFLDLQSYISDGEIGKAVVFQGVDGLGEFVKMLYNEKDLYAYFIYPKEAAANDTEGRKALVSPKGLVVRGSAVRPPIPLDSLLILKREGDRIVLLDKLSSEEGNAAIEWNGVSEIRSNPELIKPGQAAVGSVVDGVKRNRPPIVPH</sequence>
<dbReference type="EMBL" id="JACRDE010000423">
    <property type="protein sequence ID" value="MBI5251038.1"/>
    <property type="molecule type" value="Genomic_DNA"/>
</dbReference>
<organism evidence="3 4">
    <name type="scientific">Desulfomonile tiedjei</name>
    <dbReference type="NCBI Taxonomy" id="2358"/>
    <lineage>
        <taxon>Bacteria</taxon>
        <taxon>Pseudomonadati</taxon>
        <taxon>Thermodesulfobacteriota</taxon>
        <taxon>Desulfomonilia</taxon>
        <taxon>Desulfomonilales</taxon>
        <taxon>Desulfomonilaceae</taxon>
        <taxon>Desulfomonile</taxon>
    </lineage>
</organism>
<name>A0A9D6Z1G0_9BACT</name>
<evidence type="ECO:0000313" key="4">
    <source>
        <dbReference type="Proteomes" id="UP000807825"/>
    </source>
</evidence>
<protein>
    <submittedName>
        <fullName evidence="3">Uncharacterized protein</fullName>
    </submittedName>
</protein>
<keyword evidence="2" id="KW-0812">Transmembrane</keyword>
<feature type="transmembrane region" description="Helical" evidence="2">
    <location>
        <begin position="396"/>
        <end position="416"/>
    </location>
</feature>
<feature type="transmembrane region" description="Helical" evidence="2">
    <location>
        <begin position="295"/>
        <end position="311"/>
    </location>
</feature>
<evidence type="ECO:0000256" key="1">
    <source>
        <dbReference type="SAM" id="MobiDB-lite"/>
    </source>
</evidence>
<keyword evidence="2" id="KW-0472">Membrane</keyword>